<keyword evidence="3" id="KW-1185">Reference proteome</keyword>
<proteinExistence type="predicted"/>
<sequence length="291" mass="32110">MKKTIKLGLCAAMLLAATHLHAQNYNEILMNVIKNEFKKDLRGFQFFNTPTDNYGLITTYMKNTDSKNFECDMYSCIGQKAPASGDAAWLTMNGFAAGGDNGRQITLSQDVNDQVGFNLILPKIMKIIGLNGNFNKNTVKHLELTLGSVYIRQLRKSVMQDYLTKLDHSSRQYQLFNSGQMVLIVGDCVIQSMEVDITLADTTSTSIDAKFGWQGSTIAAKILDSASVGVKVAKKSAGHYKFTLQHPVIFARLAKKQAKAGELGLAKDSNFDDWVTVDPGVVLDPDKLPKK</sequence>
<protein>
    <recommendedName>
        <fullName evidence="4">DUF4292 domain-containing protein</fullName>
    </recommendedName>
</protein>
<gene>
    <name evidence="2" type="ORF">NPE20_09970</name>
</gene>
<dbReference type="Proteomes" id="UP001204376">
    <property type="component" value="Unassembled WGS sequence"/>
</dbReference>
<evidence type="ECO:0000313" key="3">
    <source>
        <dbReference type="Proteomes" id="UP001204376"/>
    </source>
</evidence>
<dbReference type="RefSeq" id="WP_256538463.1">
    <property type="nucleotide sequence ID" value="NZ_JANHOH010000001.1"/>
</dbReference>
<reference evidence="2 3" key="1">
    <citation type="submission" date="2022-07" db="EMBL/GenBank/DDBJ databases">
        <title>Mucilaginibacter sp. JC4.</title>
        <authorList>
            <person name="Le V."/>
            <person name="Ko S.-R."/>
            <person name="Ahn C.-Y."/>
            <person name="Oh H.-M."/>
        </authorList>
    </citation>
    <scope>NUCLEOTIDE SEQUENCE [LARGE SCALE GENOMIC DNA]</scope>
    <source>
        <strain evidence="2 3">JC4</strain>
    </source>
</reference>
<evidence type="ECO:0000256" key="1">
    <source>
        <dbReference type="SAM" id="SignalP"/>
    </source>
</evidence>
<feature type="signal peptide" evidence="1">
    <location>
        <begin position="1"/>
        <end position="22"/>
    </location>
</feature>
<comment type="caution">
    <text evidence="2">The sequence shown here is derived from an EMBL/GenBank/DDBJ whole genome shotgun (WGS) entry which is preliminary data.</text>
</comment>
<evidence type="ECO:0000313" key="2">
    <source>
        <dbReference type="EMBL" id="MCQ6958286.1"/>
    </source>
</evidence>
<feature type="chain" id="PRO_5046860922" description="DUF4292 domain-containing protein" evidence="1">
    <location>
        <begin position="23"/>
        <end position="291"/>
    </location>
</feature>
<accession>A0ABT1T112</accession>
<dbReference type="EMBL" id="JANHOH010000001">
    <property type="protein sequence ID" value="MCQ6958286.1"/>
    <property type="molecule type" value="Genomic_DNA"/>
</dbReference>
<evidence type="ECO:0008006" key="4">
    <source>
        <dbReference type="Google" id="ProtNLM"/>
    </source>
</evidence>
<keyword evidence="1" id="KW-0732">Signal</keyword>
<organism evidence="2 3">
    <name type="scientific">Mucilaginibacter aquariorum</name>
    <dbReference type="NCBI Taxonomy" id="2967225"/>
    <lineage>
        <taxon>Bacteria</taxon>
        <taxon>Pseudomonadati</taxon>
        <taxon>Bacteroidota</taxon>
        <taxon>Sphingobacteriia</taxon>
        <taxon>Sphingobacteriales</taxon>
        <taxon>Sphingobacteriaceae</taxon>
        <taxon>Mucilaginibacter</taxon>
    </lineage>
</organism>
<name>A0ABT1T112_9SPHI</name>